<keyword evidence="2" id="KW-1185">Reference proteome</keyword>
<dbReference type="Proteomes" id="UP001732700">
    <property type="component" value="Chromosome 2D"/>
</dbReference>
<reference evidence="1" key="2">
    <citation type="submission" date="2025-09" db="UniProtKB">
        <authorList>
            <consortium name="EnsemblPlants"/>
        </authorList>
    </citation>
    <scope>IDENTIFICATION</scope>
</reference>
<sequence>MATISFPSLLFYFCLLLLCHGSMAQLFGQSYNPWQSSRQGGVQGCRFDRLQAFESLRQVRSEAGLTEYFEEQNEQFRCAVYILQGSGFAGLTFPGCPETFQQQFGQFDQAQSAQGQSQKFRDEHQKVHLIRQGDVVALPAGIAHWFYNHGQVPIVAVYVFDINSNANQLEPRQKEFLLAGGSRTLQQFVSQNIFRGFNFQLLGEALGISEHTSQRLSNQNDQRGEIIRVNRALQFLQPIVGQQQEQEFYPHIQYQGEQPEAVQSQVGQPQIWQSQVGQSTSSRSNGLENFCDHKPTQNIENPSRADTYNPRAGRITHLNSQKFPILNTVQMSATRVNLYQNAILSPFWNINAHGVVYMIQGHASVQVVNNHGQNVFNGILRPGQLLIIPQNYVVLKKAQREGCQYISFKTNANPMVSQIAGKNSILRALPVDVIANAYRISRQEARNLKYNRGEELGAFTPKFSQSGFQSYPQDRSELS</sequence>
<reference evidence="1" key="1">
    <citation type="submission" date="2021-05" db="EMBL/GenBank/DDBJ databases">
        <authorList>
            <person name="Scholz U."/>
            <person name="Mascher M."/>
            <person name="Fiebig A."/>
        </authorList>
    </citation>
    <scope>NUCLEOTIDE SEQUENCE [LARGE SCALE GENOMIC DNA]</scope>
</reference>
<name>A0ACD5UWP2_AVESA</name>
<proteinExistence type="predicted"/>
<protein>
    <submittedName>
        <fullName evidence="1">Uncharacterized protein</fullName>
    </submittedName>
</protein>
<dbReference type="EnsemblPlants" id="AVESA.00010b.r2.2DG0327820.1">
    <property type="protein sequence ID" value="AVESA.00010b.r2.2DG0327820.1.CDS"/>
    <property type="gene ID" value="AVESA.00010b.r2.2DG0327820"/>
</dbReference>
<evidence type="ECO:0000313" key="1">
    <source>
        <dbReference type="EnsemblPlants" id="AVESA.00010b.r2.2DG0327820.1.CDS"/>
    </source>
</evidence>
<organism evidence="1 2">
    <name type="scientific">Avena sativa</name>
    <name type="common">Oat</name>
    <dbReference type="NCBI Taxonomy" id="4498"/>
    <lineage>
        <taxon>Eukaryota</taxon>
        <taxon>Viridiplantae</taxon>
        <taxon>Streptophyta</taxon>
        <taxon>Embryophyta</taxon>
        <taxon>Tracheophyta</taxon>
        <taxon>Spermatophyta</taxon>
        <taxon>Magnoliopsida</taxon>
        <taxon>Liliopsida</taxon>
        <taxon>Poales</taxon>
        <taxon>Poaceae</taxon>
        <taxon>BOP clade</taxon>
        <taxon>Pooideae</taxon>
        <taxon>Poodae</taxon>
        <taxon>Poeae</taxon>
        <taxon>Poeae Chloroplast Group 1 (Aveneae type)</taxon>
        <taxon>Aveninae</taxon>
        <taxon>Avena</taxon>
    </lineage>
</organism>
<accession>A0ACD5UWP2</accession>
<evidence type="ECO:0000313" key="2">
    <source>
        <dbReference type="Proteomes" id="UP001732700"/>
    </source>
</evidence>